<proteinExistence type="predicted"/>
<dbReference type="CDD" id="cd14014">
    <property type="entry name" value="STKc_PknB_like"/>
    <property type="match status" value="1"/>
</dbReference>
<keyword evidence="1 3" id="KW-0853">WD repeat</keyword>
<dbReference type="PROSITE" id="PS50082">
    <property type="entry name" value="WD_REPEATS_2"/>
    <property type="match status" value="7"/>
</dbReference>
<keyword evidence="2" id="KW-0677">Repeat</keyword>
<dbReference type="PROSITE" id="PS00678">
    <property type="entry name" value="WD_REPEATS_1"/>
    <property type="match status" value="4"/>
</dbReference>
<dbReference type="STRING" id="1173027.Mic7113_4046"/>
<dbReference type="PROSITE" id="PS50294">
    <property type="entry name" value="WD_REPEATS_REGION"/>
    <property type="match status" value="7"/>
</dbReference>
<evidence type="ECO:0000313" key="5">
    <source>
        <dbReference type="EMBL" id="AFZ19751.1"/>
    </source>
</evidence>
<dbReference type="NCBIfam" id="NF045510">
    <property type="entry name" value="4Cys_prefix_kin"/>
    <property type="match status" value="1"/>
</dbReference>
<sequence length="627" mass="68841">MSYCLNPKCQKPQNPSNAKFCSTCGARLLLGDRYRALQLVSQGGIGRTFLAIDEHDSSQSRCIIKQLSPQNQGTHNPTKAIELFRQEVTRLMELRGHPQIPQLLAYFESQEPRNTGGMFTPPISTPTLVHTWIEGQSLAQQLEAEGAFSETQIRQILTELLPVLQFVHDRSVIHRDINPENIIRRPSDRQLVLVDFSAAKFTSKTALRKTGTLIGSAAYTAPEQLMGKAETSSDLYSLAVTCIHLLTHIHPFDLFNSLEGIWVWQDYLTNPVSDSLCQILNKMLEGAVKNRYPSAQDILNDLTPDAKTKIWVKSAQVTSCSSPTAPISLIPTWHCVRTLTGHHSSIHGLAFRGDGTILASSSADRTVKLWNPDRRIPRATLSGHSSLIEAIAWTPDGRILVSGSWDYAIKIWDVETAELIHTFCAHSGWIKSLAISPDAKILVSASADRTIKLWNLQTKELQNTLCGHSGAVHCVAISSDGQTLASGGADQTIKIWDLDNPEVQQTLEGHADTVNTLTFSPSGQFLISGSADQTIKIWDLRNKMLPYTLDGHSGAINSIVINAQGDLLISGSADKTVKIWHPSSGKQLYTLCEHSAGVTAVAIHSNSGKIASGSQDKTIKIWQFELL</sequence>
<dbReference type="eggNOG" id="COG2319">
    <property type="taxonomic scope" value="Bacteria"/>
</dbReference>
<dbReference type="PATRIC" id="fig|1173027.3.peg.4467"/>
<dbReference type="Pfam" id="PF00400">
    <property type="entry name" value="WD40"/>
    <property type="match status" value="2"/>
</dbReference>
<evidence type="ECO:0000256" key="3">
    <source>
        <dbReference type="PROSITE-ProRule" id="PRU00221"/>
    </source>
</evidence>
<dbReference type="RefSeq" id="WP_015183887.1">
    <property type="nucleotide sequence ID" value="NC_019738.1"/>
</dbReference>
<dbReference type="PRINTS" id="PR00320">
    <property type="entry name" value="GPROTEINBRPT"/>
</dbReference>
<dbReference type="CDD" id="cd00200">
    <property type="entry name" value="WD40"/>
    <property type="match status" value="1"/>
</dbReference>
<dbReference type="PROSITE" id="PS50011">
    <property type="entry name" value="PROTEIN_KINASE_DOM"/>
    <property type="match status" value="1"/>
</dbReference>
<dbReference type="SMART" id="SM00220">
    <property type="entry name" value="S_TKc"/>
    <property type="match status" value="1"/>
</dbReference>
<dbReference type="InterPro" id="IPR015943">
    <property type="entry name" value="WD40/YVTN_repeat-like_dom_sf"/>
</dbReference>
<evidence type="ECO:0000313" key="6">
    <source>
        <dbReference type="Proteomes" id="UP000010471"/>
    </source>
</evidence>
<evidence type="ECO:0000259" key="4">
    <source>
        <dbReference type="PROSITE" id="PS50011"/>
    </source>
</evidence>
<evidence type="ECO:0000256" key="2">
    <source>
        <dbReference type="ARBA" id="ARBA00022737"/>
    </source>
</evidence>
<organism evidence="5 6">
    <name type="scientific">Allocoleopsis franciscana PCC 7113</name>
    <dbReference type="NCBI Taxonomy" id="1173027"/>
    <lineage>
        <taxon>Bacteria</taxon>
        <taxon>Bacillati</taxon>
        <taxon>Cyanobacteriota</taxon>
        <taxon>Cyanophyceae</taxon>
        <taxon>Coleofasciculales</taxon>
        <taxon>Coleofasciculaceae</taxon>
        <taxon>Allocoleopsis</taxon>
        <taxon>Allocoleopsis franciscana</taxon>
    </lineage>
</organism>
<dbReference type="InterPro" id="IPR011009">
    <property type="entry name" value="Kinase-like_dom_sf"/>
</dbReference>
<feature type="repeat" description="WD" evidence="3">
    <location>
        <begin position="507"/>
        <end position="548"/>
    </location>
</feature>
<dbReference type="AlphaFoldDB" id="K9WIW8"/>
<dbReference type="PANTHER" id="PTHR22847:SF637">
    <property type="entry name" value="WD REPEAT DOMAIN 5B"/>
    <property type="match status" value="1"/>
</dbReference>
<accession>K9WIW8</accession>
<dbReference type="KEGG" id="mic:Mic7113_4046"/>
<feature type="repeat" description="WD" evidence="3">
    <location>
        <begin position="339"/>
        <end position="371"/>
    </location>
</feature>
<name>K9WIW8_9CYAN</name>
<feature type="repeat" description="WD" evidence="3">
    <location>
        <begin position="591"/>
        <end position="627"/>
    </location>
</feature>
<dbReference type="InterPro" id="IPR019775">
    <property type="entry name" value="WD40_repeat_CS"/>
</dbReference>
<feature type="repeat" description="WD" evidence="3">
    <location>
        <begin position="465"/>
        <end position="506"/>
    </location>
</feature>
<dbReference type="SUPFAM" id="SSF56112">
    <property type="entry name" value="Protein kinase-like (PK-like)"/>
    <property type="match status" value="1"/>
</dbReference>
<dbReference type="InterPro" id="IPR000719">
    <property type="entry name" value="Prot_kinase_dom"/>
</dbReference>
<dbReference type="OrthoDB" id="500858at2"/>
<dbReference type="SMART" id="SM00320">
    <property type="entry name" value="WD40"/>
    <property type="match status" value="7"/>
</dbReference>
<feature type="repeat" description="WD" evidence="3">
    <location>
        <begin position="423"/>
        <end position="464"/>
    </location>
</feature>
<reference evidence="5 6" key="1">
    <citation type="submission" date="2012-06" db="EMBL/GenBank/DDBJ databases">
        <title>Finished chromosome of genome of Microcoleus sp. PCC 7113.</title>
        <authorList>
            <consortium name="US DOE Joint Genome Institute"/>
            <person name="Gugger M."/>
            <person name="Coursin T."/>
            <person name="Rippka R."/>
            <person name="Tandeau De Marsac N."/>
            <person name="Huntemann M."/>
            <person name="Wei C.-L."/>
            <person name="Han J."/>
            <person name="Detter J.C."/>
            <person name="Han C."/>
            <person name="Tapia R."/>
            <person name="Chen A."/>
            <person name="Kyrpides N."/>
            <person name="Mavromatis K."/>
            <person name="Markowitz V."/>
            <person name="Szeto E."/>
            <person name="Ivanova N."/>
            <person name="Pagani I."/>
            <person name="Pati A."/>
            <person name="Goodwin L."/>
            <person name="Nordberg H.P."/>
            <person name="Cantor M.N."/>
            <person name="Hua S.X."/>
            <person name="Woyke T."/>
            <person name="Kerfeld C.A."/>
        </authorList>
    </citation>
    <scope>NUCLEOTIDE SEQUENCE [LARGE SCALE GENOMIC DNA]</scope>
    <source>
        <strain evidence="5 6">PCC 7113</strain>
    </source>
</reference>
<feature type="repeat" description="WD" evidence="3">
    <location>
        <begin position="381"/>
        <end position="422"/>
    </location>
</feature>
<dbReference type="eggNOG" id="COG0515">
    <property type="taxonomic scope" value="Bacteria"/>
</dbReference>
<dbReference type="Pfam" id="PF00069">
    <property type="entry name" value="Pkinase"/>
    <property type="match status" value="1"/>
</dbReference>
<feature type="repeat" description="WD" evidence="3">
    <location>
        <begin position="549"/>
        <end position="590"/>
    </location>
</feature>
<dbReference type="Gene3D" id="3.30.200.20">
    <property type="entry name" value="Phosphorylase Kinase, domain 1"/>
    <property type="match status" value="1"/>
</dbReference>
<dbReference type="InterPro" id="IPR036322">
    <property type="entry name" value="WD40_repeat_dom_sf"/>
</dbReference>
<dbReference type="GO" id="GO:0005524">
    <property type="term" value="F:ATP binding"/>
    <property type="evidence" value="ECO:0007669"/>
    <property type="project" value="InterPro"/>
</dbReference>
<dbReference type="InterPro" id="IPR001680">
    <property type="entry name" value="WD40_rpt"/>
</dbReference>
<gene>
    <name evidence="5" type="ORF">Mic7113_4046</name>
</gene>
<dbReference type="EMBL" id="CP003630">
    <property type="protein sequence ID" value="AFZ19751.1"/>
    <property type="molecule type" value="Genomic_DNA"/>
</dbReference>
<dbReference type="Gene3D" id="2.130.10.10">
    <property type="entry name" value="YVTN repeat-like/Quinoprotein amine dehydrogenase"/>
    <property type="match status" value="2"/>
</dbReference>
<dbReference type="Pfam" id="PF25173">
    <property type="entry name" value="Beta-prop_WDR3_1st"/>
    <property type="match status" value="1"/>
</dbReference>
<dbReference type="InterPro" id="IPR020472">
    <property type="entry name" value="WD40_PAC1"/>
</dbReference>
<dbReference type="HOGENOM" id="CLU_000288_135_4_3"/>
<dbReference type="Gene3D" id="1.10.510.10">
    <property type="entry name" value="Transferase(Phosphotransferase) domain 1"/>
    <property type="match status" value="1"/>
</dbReference>
<dbReference type="Proteomes" id="UP000010471">
    <property type="component" value="Chromosome"/>
</dbReference>
<dbReference type="GO" id="GO:0004672">
    <property type="term" value="F:protein kinase activity"/>
    <property type="evidence" value="ECO:0007669"/>
    <property type="project" value="InterPro"/>
</dbReference>
<evidence type="ECO:0000256" key="1">
    <source>
        <dbReference type="ARBA" id="ARBA00022574"/>
    </source>
</evidence>
<keyword evidence="6" id="KW-1185">Reference proteome</keyword>
<feature type="domain" description="Protein kinase" evidence="4">
    <location>
        <begin position="34"/>
        <end position="312"/>
    </location>
</feature>
<dbReference type="PANTHER" id="PTHR22847">
    <property type="entry name" value="WD40 REPEAT PROTEIN"/>
    <property type="match status" value="1"/>
</dbReference>
<protein>
    <submittedName>
        <fullName evidence="5">WD40 repeat-containing protein</fullName>
    </submittedName>
</protein>
<dbReference type="SUPFAM" id="SSF50978">
    <property type="entry name" value="WD40 repeat-like"/>
    <property type="match status" value="1"/>
</dbReference>